<name>A0A401S3P0_CHIPU</name>
<dbReference type="Proteomes" id="UP000287033">
    <property type="component" value="Unassembled WGS sequence"/>
</dbReference>
<protein>
    <submittedName>
        <fullName evidence="1">Uncharacterized protein</fullName>
    </submittedName>
</protein>
<dbReference type="EMBL" id="BEZZ01000073">
    <property type="protein sequence ID" value="GCC25033.1"/>
    <property type="molecule type" value="Genomic_DNA"/>
</dbReference>
<accession>A0A401S3P0</accession>
<comment type="caution">
    <text evidence="1">The sequence shown here is derived from an EMBL/GenBank/DDBJ whole genome shotgun (WGS) entry which is preliminary data.</text>
</comment>
<dbReference type="AlphaFoldDB" id="A0A401S3P0"/>
<evidence type="ECO:0000313" key="1">
    <source>
        <dbReference type="EMBL" id="GCC25033.1"/>
    </source>
</evidence>
<sequence length="77" mass="8768">MLTVRCWSRSAFLFPLQSWRGLTPYISPTTQLLLLRHSYYVNLSGAHQSELRDVEVVAGRKRRTGASGEVSGPLHRR</sequence>
<organism evidence="1 2">
    <name type="scientific">Chiloscyllium punctatum</name>
    <name type="common">Brownbanded bambooshark</name>
    <name type="synonym">Hemiscyllium punctatum</name>
    <dbReference type="NCBI Taxonomy" id="137246"/>
    <lineage>
        <taxon>Eukaryota</taxon>
        <taxon>Metazoa</taxon>
        <taxon>Chordata</taxon>
        <taxon>Craniata</taxon>
        <taxon>Vertebrata</taxon>
        <taxon>Chondrichthyes</taxon>
        <taxon>Elasmobranchii</taxon>
        <taxon>Galeomorphii</taxon>
        <taxon>Galeoidea</taxon>
        <taxon>Orectolobiformes</taxon>
        <taxon>Hemiscylliidae</taxon>
        <taxon>Chiloscyllium</taxon>
    </lineage>
</organism>
<proteinExistence type="predicted"/>
<reference evidence="1 2" key="1">
    <citation type="journal article" date="2018" name="Nat. Ecol. Evol.">
        <title>Shark genomes provide insights into elasmobranch evolution and the origin of vertebrates.</title>
        <authorList>
            <person name="Hara Y"/>
            <person name="Yamaguchi K"/>
            <person name="Onimaru K"/>
            <person name="Kadota M"/>
            <person name="Koyanagi M"/>
            <person name="Keeley SD"/>
            <person name="Tatsumi K"/>
            <person name="Tanaka K"/>
            <person name="Motone F"/>
            <person name="Kageyama Y"/>
            <person name="Nozu R"/>
            <person name="Adachi N"/>
            <person name="Nishimura O"/>
            <person name="Nakagawa R"/>
            <person name="Tanegashima C"/>
            <person name="Kiyatake I"/>
            <person name="Matsumoto R"/>
            <person name="Murakumo K"/>
            <person name="Nishida K"/>
            <person name="Terakita A"/>
            <person name="Kuratani S"/>
            <person name="Sato K"/>
            <person name="Hyodo S Kuraku.S."/>
        </authorList>
    </citation>
    <scope>NUCLEOTIDE SEQUENCE [LARGE SCALE GENOMIC DNA]</scope>
</reference>
<evidence type="ECO:0000313" key="2">
    <source>
        <dbReference type="Proteomes" id="UP000287033"/>
    </source>
</evidence>
<keyword evidence="2" id="KW-1185">Reference proteome</keyword>
<gene>
    <name evidence="1" type="ORF">chiPu_0003437</name>
</gene>